<gene>
    <name evidence="2" type="ORF">PSYICH_LOCUS9418</name>
</gene>
<dbReference type="InterPro" id="IPR036574">
    <property type="entry name" value="Scorpion_toxin-like_sf"/>
</dbReference>
<dbReference type="Proteomes" id="UP001153636">
    <property type="component" value="Chromosome 3"/>
</dbReference>
<evidence type="ECO:0008006" key="4">
    <source>
        <dbReference type="Google" id="ProtNLM"/>
    </source>
</evidence>
<name>A0A9P0CY41_9CUCU</name>
<dbReference type="EMBL" id="OV651815">
    <property type="protein sequence ID" value="CAH1108358.1"/>
    <property type="molecule type" value="Genomic_DNA"/>
</dbReference>
<proteinExistence type="predicted"/>
<accession>A0A9P0CY41</accession>
<dbReference type="AlphaFoldDB" id="A0A9P0CY41"/>
<protein>
    <recommendedName>
        <fullName evidence="4">Defensin</fullName>
    </recommendedName>
</protein>
<evidence type="ECO:0000313" key="3">
    <source>
        <dbReference type="Proteomes" id="UP001153636"/>
    </source>
</evidence>
<keyword evidence="3" id="KW-1185">Reference proteome</keyword>
<feature type="signal peptide" evidence="1">
    <location>
        <begin position="1"/>
        <end position="18"/>
    </location>
</feature>
<feature type="chain" id="PRO_5040298992" description="Defensin" evidence="1">
    <location>
        <begin position="19"/>
        <end position="61"/>
    </location>
</feature>
<reference evidence="2" key="1">
    <citation type="submission" date="2022-01" db="EMBL/GenBank/DDBJ databases">
        <authorList>
            <person name="King R."/>
        </authorList>
    </citation>
    <scope>NUCLEOTIDE SEQUENCE</scope>
</reference>
<dbReference type="OrthoDB" id="10038290at2759"/>
<evidence type="ECO:0000256" key="1">
    <source>
        <dbReference type="SAM" id="SignalP"/>
    </source>
</evidence>
<dbReference type="SUPFAM" id="SSF57095">
    <property type="entry name" value="Scorpion toxin-like"/>
    <property type="match status" value="1"/>
</dbReference>
<keyword evidence="1" id="KW-0732">Signal</keyword>
<evidence type="ECO:0000313" key="2">
    <source>
        <dbReference type="EMBL" id="CAH1108358.1"/>
    </source>
</evidence>
<organism evidence="2 3">
    <name type="scientific">Psylliodes chrysocephalus</name>
    <dbReference type="NCBI Taxonomy" id="3402493"/>
    <lineage>
        <taxon>Eukaryota</taxon>
        <taxon>Metazoa</taxon>
        <taxon>Ecdysozoa</taxon>
        <taxon>Arthropoda</taxon>
        <taxon>Hexapoda</taxon>
        <taxon>Insecta</taxon>
        <taxon>Pterygota</taxon>
        <taxon>Neoptera</taxon>
        <taxon>Endopterygota</taxon>
        <taxon>Coleoptera</taxon>
        <taxon>Polyphaga</taxon>
        <taxon>Cucujiformia</taxon>
        <taxon>Chrysomeloidea</taxon>
        <taxon>Chrysomelidae</taxon>
        <taxon>Galerucinae</taxon>
        <taxon>Alticini</taxon>
        <taxon>Psylliodes</taxon>
    </lineage>
</organism>
<dbReference type="GO" id="GO:0051707">
    <property type="term" value="P:response to other organism"/>
    <property type="evidence" value="ECO:0007669"/>
    <property type="project" value="UniProtKB-ARBA"/>
</dbReference>
<sequence length="61" mass="6374">MKIIITCLFVIFAMNAIGLIEEAEGGVNSCNSLNSVGCSITCLAQHHQGGSCKGGQCRCQN</sequence>